<protein>
    <submittedName>
        <fullName evidence="9">NlpC/P60 family protein</fullName>
    </submittedName>
</protein>
<evidence type="ECO:0000256" key="1">
    <source>
        <dbReference type="ARBA" id="ARBA00007074"/>
    </source>
</evidence>
<comment type="similarity">
    <text evidence="1">Belongs to the peptidase C40 family.</text>
</comment>
<dbReference type="EMBL" id="JBHRWW010000007">
    <property type="protein sequence ID" value="MFC3689126.1"/>
    <property type="molecule type" value="Genomic_DNA"/>
</dbReference>
<keyword evidence="4" id="KW-0788">Thiol protease</keyword>
<dbReference type="InterPro" id="IPR051794">
    <property type="entry name" value="PG_Endopeptidase_C40"/>
</dbReference>
<keyword evidence="3" id="KW-0378">Hydrolase</keyword>
<evidence type="ECO:0000256" key="2">
    <source>
        <dbReference type="ARBA" id="ARBA00022670"/>
    </source>
</evidence>
<dbReference type="Gene3D" id="3.90.1720.10">
    <property type="entry name" value="endopeptidase domain like (from Nostoc punctiforme)"/>
    <property type="match status" value="1"/>
</dbReference>
<feature type="signal peptide" evidence="7">
    <location>
        <begin position="1"/>
        <end position="26"/>
    </location>
</feature>
<keyword evidence="10" id="KW-1185">Reference proteome</keyword>
<dbReference type="RefSeq" id="WP_376984480.1">
    <property type="nucleotide sequence ID" value="NZ_JBHRWW010000007.1"/>
</dbReference>
<keyword evidence="7" id="KW-0732">Signal</keyword>
<dbReference type="PANTHER" id="PTHR47359:SF3">
    <property type="entry name" value="NLP_P60 DOMAIN-CONTAINING PROTEIN-RELATED"/>
    <property type="match status" value="1"/>
</dbReference>
<feature type="region of interest" description="Disordered" evidence="6">
    <location>
        <begin position="27"/>
        <end position="59"/>
    </location>
</feature>
<proteinExistence type="inferred from homology"/>
<evidence type="ECO:0000256" key="6">
    <source>
        <dbReference type="SAM" id="MobiDB-lite"/>
    </source>
</evidence>
<evidence type="ECO:0000313" key="10">
    <source>
        <dbReference type="Proteomes" id="UP001595685"/>
    </source>
</evidence>
<feature type="region of interest" description="Disordered" evidence="6">
    <location>
        <begin position="287"/>
        <end position="340"/>
    </location>
</feature>
<evidence type="ECO:0000256" key="7">
    <source>
        <dbReference type="SAM" id="SignalP"/>
    </source>
</evidence>
<accession>A0ABV7WGY6</accession>
<dbReference type="InterPro" id="IPR038765">
    <property type="entry name" value="Papain-like_cys_pep_sf"/>
</dbReference>
<dbReference type="SUPFAM" id="SSF54001">
    <property type="entry name" value="Cysteine proteinases"/>
    <property type="match status" value="1"/>
</dbReference>
<feature type="domain" description="NlpC/P60" evidence="8">
    <location>
        <begin position="357"/>
        <end position="478"/>
    </location>
</feature>
<comment type="caution">
    <text evidence="9">The sequence shown here is derived from an EMBL/GenBank/DDBJ whole genome shotgun (WGS) entry which is preliminary data.</text>
</comment>
<evidence type="ECO:0000313" key="9">
    <source>
        <dbReference type="EMBL" id="MFC3689126.1"/>
    </source>
</evidence>
<feature type="compositionally biased region" description="Pro residues" evidence="6">
    <location>
        <begin position="45"/>
        <end position="57"/>
    </location>
</feature>
<feature type="coiled-coil region" evidence="5">
    <location>
        <begin position="71"/>
        <end position="98"/>
    </location>
</feature>
<dbReference type="Pfam" id="PF00877">
    <property type="entry name" value="NLPC_P60"/>
    <property type="match status" value="1"/>
</dbReference>
<feature type="chain" id="PRO_5046202059" evidence="7">
    <location>
        <begin position="27"/>
        <end position="478"/>
    </location>
</feature>
<gene>
    <name evidence="9" type="ORF">ACFOLH_12305</name>
</gene>
<feature type="compositionally biased region" description="Low complexity" evidence="6">
    <location>
        <begin position="27"/>
        <end position="44"/>
    </location>
</feature>
<feature type="compositionally biased region" description="Low complexity" evidence="6">
    <location>
        <begin position="314"/>
        <end position="325"/>
    </location>
</feature>
<evidence type="ECO:0000256" key="3">
    <source>
        <dbReference type="ARBA" id="ARBA00022801"/>
    </source>
</evidence>
<keyword evidence="5" id="KW-0175">Coiled coil</keyword>
<dbReference type="PROSITE" id="PS51935">
    <property type="entry name" value="NLPC_P60"/>
    <property type="match status" value="1"/>
</dbReference>
<evidence type="ECO:0000259" key="8">
    <source>
        <dbReference type="PROSITE" id="PS51935"/>
    </source>
</evidence>
<feature type="compositionally biased region" description="Low complexity" evidence="6">
    <location>
        <begin position="292"/>
        <end position="305"/>
    </location>
</feature>
<name>A0ABV7WGY6_9MICO</name>
<evidence type="ECO:0000256" key="5">
    <source>
        <dbReference type="SAM" id="Coils"/>
    </source>
</evidence>
<keyword evidence="2" id="KW-0645">Protease</keyword>
<dbReference type="PANTHER" id="PTHR47359">
    <property type="entry name" value="PEPTIDOGLYCAN DL-ENDOPEPTIDASE CWLO"/>
    <property type="match status" value="1"/>
</dbReference>
<reference evidence="10" key="1">
    <citation type="journal article" date="2019" name="Int. J. Syst. Evol. Microbiol.">
        <title>The Global Catalogue of Microorganisms (GCM) 10K type strain sequencing project: providing services to taxonomists for standard genome sequencing and annotation.</title>
        <authorList>
            <consortium name="The Broad Institute Genomics Platform"/>
            <consortium name="The Broad Institute Genome Sequencing Center for Infectious Disease"/>
            <person name="Wu L."/>
            <person name="Ma J."/>
        </authorList>
    </citation>
    <scope>NUCLEOTIDE SEQUENCE [LARGE SCALE GENOMIC DNA]</scope>
    <source>
        <strain evidence="10">NCAIM B.02333</strain>
    </source>
</reference>
<dbReference type="Proteomes" id="UP001595685">
    <property type="component" value="Unassembled WGS sequence"/>
</dbReference>
<dbReference type="InterPro" id="IPR000064">
    <property type="entry name" value="NLP_P60_dom"/>
</dbReference>
<organism evidence="9 10">
    <name type="scientific">Aquipuribacter hungaricus</name>
    <dbReference type="NCBI Taxonomy" id="545624"/>
    <lineage>
        <taxon>Bacteria</taxon>
        <taxon>Bacillati</taxon>
        <taxon>Actinomycetota</taxon>
        <taxon>Actinomycetes</taxon>
        <taxon>Micrococcales</taxon>
        <taxon>Intrasporangiaceae</taxon>
        <taxon>Aquipuribacter</taxon>
    </lineage>
</organism>
<evidence type="ECO:0000256" key="4">
    <source>
        <dbReference type="ARBA" id="ARBA00022807"/>
    </source>
</evidence>
<sequence length="478" mass="47787">MTLSARATGAALAAVLAVLVAAPATAAPAPSPAPSAAAPSAAAAPAPPPAPSAPAPEPDLTVPVLDAAAGSTDLRAQVAALTAQVDHLEVQAEVASEDWNEVRSELDVLVAREVQAQVALDDAGQDLRSERAAATRRVRALYRAGGTTEIAWTVLAGSTAGARPAPADGSVASPAPVSPAAGIARAASGLQVARAVLGSDAATVERARGRVDDAVASSTEVEQLRRDRAVLEAEAGRRRAATEAALRAREDLLATSDAVLVQTVDRERAEAERVAVEQAMAAAEATARRAAETTVPAPGVTAPTGSDLSGLSPAARAQARAQDGAGASGPQGGSVAPGTVGSDRQAVVERAAAAAPSAAAAAAIRAAGTKLGVPYTWGATGPSTFDCSGLTQWAYRQAGVTIPRTSRQQYAGLTKVPVSALLPGDLVFYANGSSPGSIHHVAIWLGDGLILTAPKSGDVVKISAVWSKPLYGAVRPVG</sequence>